<dbReference type="PROSITE" id="PS51352">
    <property type="entry name" value="THIOREDOXIN_2"/>
    <property type="match status" value="1"/>
</dbReference>
<keyword evidence="2" id="KW-0732">Signal</keyword>
<dbReference type="SUPFAM" id="SSF52833">
    <property type="entry name" value="Thioredoxin-like"/>
    <property type="match status" value="1"/>
</dbReference>
<dbReference type="EMBL" id="MFGJ01000001">
    <property type="protein sequence ID" value="OGF33306.1"/>
    <property type="molecule type" value="Genomic_DNA"/>
</dbReference>
<comment type="caution">
    <text evidence="8">The sequence shown here is derived from an EMBL/GenBank/DDBJ whole genome shotgun (WGS) entry which is preliminary data.</text>
</comment>
<keyword evidence="6" id="KW-0472">Membrane</keyword>
<evidence type="ECO:0000256" key="2">
    <source>
        <dbReference type="ARBA" id="ARBA00022729"/>
    </source>
</evidence>
<evidence type="ECO:0000256" key="5">
    <source>
        <dbReference type="ARBA" id="ARBA00023284"/>
    </source>
</evidence>
<dbReference type="Pfam" id="PF13462">
    <property type="entry name" value="Thioredoxin_4"/>
    <property type="match status" value="1"/>
</dbReference>
<evidence type="ECO:0000313" key="9">
    <source>
        <dbReference type="Proteomes" id="UP000179001"/>
    </source>
</evidence>
<protein>
    <recommendedName>
        <fullName evidence="7">Thioredoxin domain-containing protein</fullName>
    </recommendedName>
</protein>
<dbReference type="PANTHER" id="PTHR13887">
    <property type="entry name" value="GLUTATHIONE S-TRANSFERASE KAPPA"/>
    <property type="match status" value="1"/>
</dbReference>
<dbReference type="STRING" id="1798002.A2478_01205"/>
<keyword evidence="5" id="KW-0676">Redox-active center</keyword>
<accession>A0A1F5T3J6</accession>
<evidence type="ECO:0000313" key="8">
    <source>
        <dbReference type="EMBL" id="OGF33306.1"/>
    </source>
</evidence>
<dbReference type="InterPro" id="IPR013766">
    <property type="entry name" value="Thioredoxin_domain"/>
</dbReference>
<proteinExistence type="inferred from homology"/>
<sequence length="236" mass="27192">MQNQIMIEDSQLPIKLSWYKKWWGKLLLFILILIVIALLIFGFLVYRSFASVYNSQAKVGQSDAPYSMDKIIDPSDPYFGSPIAPIVIVEFGDFLCQVSQRNYSVIRQLQLKYPDQVRFYWRNFPIIDEASVAYAQAGECAHLQGKFWPFHDRLFQLQDKVTPADLLQIAIQTGLNEFHFTQCMTEQRNQQKILADVSLAEELEVVGTPTFFVNGYKLAGYVSIETWEDIINSIAK</sequence>
<evidence type="ECO:0000256" key="1">
    <source>
        <dbReference type="ARBA" id="ARBA00005791"/>
    </source>
</evidence>
<dbReference type="GO" id="GO:0016491">
    <property type="term" value="F:oxidoreductase activity"/>
    <property type="evidence" value="ECO:0007669"/>
    <property type="project" value="UniProtKB-KW"/>
</dbReference>
<evidence type="ECO:0000256" key="6">
    <source>
        <dbReference type="SAM" id="Phobius"/>
    </source>
</evidence>
<evidence type="ECO:0000259" key="7">
    <source>
        <dbReference type="PROSITE" id="PS51352"/>
    </source>
</evidence>
<dbReference type="InterPro" id="IPR012336">
    <property type="entry name" value="Thioredoxin-like_fold"/>
</dbReference>
<comment type="similarity">
    <text evidence="1">Belongs to the thioredoxin family. DsbA subfamily.</text>
</comment>
<dbReference type="InterPro" id="IPR036249">
    <property type="entry name" value="Thioredoxin-like_sf"/>
</dbReference>
<dbReference type="PANTHER" id="PTHR13887:SF14">
    <property type="entry name" value="DISULFIDE BOND FORMATION PROTEIN D"/>
    <property type="match status" value="1"/>
</dbReference>
<name>A0A1F5T3J6_9BACT</name>
<dbReference type="AlphaFoldDB" id="A0A1F5T3J6"/>
<keyword evidence="3" id="KW-0560">Oxidoreductase</keyword>
<dbReference type="Proteomes" id="UP000179001">
    <property type="component" value="Unassembled WGS sequence"/>
</dbReference>
<reference evidence="8 9" key="1">
    <citation type="journal article" date="2016" name="Nat. Commun.">
        <title>Thousands of microbial genomes shed light on interconnected biogeochemical processes in an aquifer system.</title>
        <authorList>
            <person name="Anantharaman K."/>
            <person name="Brown C.T."/>
            <person name="Hug L.A."/>
            <person name="Sharon I."/>
            <person name="Castelle C.J."/>
            <person name="Probst A.J."/>
            <person name="Thomas B.C."/>
            <person name="Singh A."/>
            <person name="Wilkins M.J."/>
            <person name="Karaoz U."/>
            <person name="Brodie E.L."/>
            <person name="Williams K.H."/>
            <person name="Hubbard S.S."/>
            <person name="Banfield J.F."/>
        </authorList>
    </citation>
    <scope>NUCLEOTIDE SEQUENCE [LARGE SCALE GENOMIC DNA]</scope>
</reference>
<keyword evidence="6" id="KW-0812">Transmembrane</keyword>
<keyword evidence="4" id="KW-1015">Disulfide bond</keyword>
<keyword evidence="6" id="KW-1133">Transmembrane helix</keyword>
<evidence type="ECO:0000256" key="3">
    <source>
        <dbReference type="ARBA" id="ARBA00023002"/>
    </source>
</evidence>
<feature type="transmembrane region" description="Helical" evidence="6">
    <location>
        <begin position="26"/>
        <end position="46"/>
    </location>
</feature>
<gene>
    <name evidence="8" type="ORF">A2478_01205</name>
</gene>
<feature type="domain" description="Thioredoxin" evidence="7">
    <location>
        <begin position="57"/>
        <end position="236"/>
    </location>
</feature>
<dbReference type="Gene3D" id="3.40.30.10">
    <property type="entry name" value="Glutaredoxin"/>
    <property type="match status" value="1"/>
</dbReference>
<organism evidence="8 9">
    <name type="scientific">Candidatus Falkowbacteria bacterium RIFOXYC2_FULL_36_12</name>
    <dbReference type="NCBI Taxonomy" id="1798002"/>
    <lineage>
        <taxon>Bacteria</taxon>
        <taxon>Candidatus Falkowiibacteriota</taxon>
    </lineage>
</organism>
<evidence type="ECO:0000256" key="4">
    <source>
        <dbReference type="ARBA" id="ARBA00023157"/>
    </source>
</evidence>